<accession>A0A2T5PCV0</accession>
<feature type="domain" description="SGNH hydrolase-type esterase" evidence="1">
    <location>
        <begin position="45"/>
        <end position="215"/>
    </location>
</feature>
<reference evidence="2 3" key="1">
    <citation type="submission" date="2018-04" db="EMBL/GenBank/DDBJ databases">
        <title>Pseudomonas sp. nov., isolated from mangrove soil.</title>
        <authorList>
            <person name="Chen C."/>
        </authorList>
    </citation>
    <scope>NUCLEOTIDE SEQUENCE [LARGE SCALE GENOMIC DNA]</scope>
    <source>
        <strain evidence="2 3">TC-11</strain>
    </source>
</reference>
<evidence type="ECO:0000313" key="2">
    <source>
        <dbReference type="EMBL" id="PTU75551.1"/>
    </source>
</evidence>
<organism evidence="2 3">
    <name type="scientific">Pseudomonas mangrovi</name>
    <dbReference type="NCBI Taxonomy" id="2161748"/>
    <lineage>
        <taxon>Bacteria</taxon>
        <taxon>Pseudomonadati</taxon>
        <taxon>Pseudomonadota</taxon>
        <taxon>Gammaproteobacteria</taxon>
        <taxon>Pseudomonadales</taxon>
        <taxon>Pseudomonadaceae</taxon>
        <taxon>Pseudomonas</taxon>
    </lineage>
</organism>
<proteinExistence type="predicted"/>
<dbReference type="PANTHER" id="PTHR30383:SF24">
    <property type="entry name" value="THIOESTERASE 1_PROTEASE 1_LYSOPHOSPHOLIPASE L1"/>
    <property type="match status" value="1"/>
</dbReference>
<dbReference type="EMBL" id="QASN01000007">
    <property type="protein sequence ID" value="PTU75551.1"/>
    <property type="molecule type" value="Genomic_DNA"/>
</dbReference>
<comment type="caution">
    <text evidence="2">The sequence shown here is derived from an EMBL/GenBank/DDBJ whole genome shotgun (WGS) entry which is preliminary data.</text>
</comment>
<dbReference type="OrthoDB" id="9804395at2"/>
<dbReference type="RefSeq" id="WP_108105961.1">
    <property type="nucleotide sequence ID" value="NZ_QASN01000007.1"/>
</dbReference>
<dbReference type="InterPro" id="IPR013830">
    <property type="entry name" value="SGNH_hydro"/>
</dbReference>
<dbReference type="InterPro" id="IPR051532">
    <property type="entry name" value="Ester_Hydrolysis_Enzymes"/>
</dbReference>
<sequence>MLALILLPLLLPQALHTRRHALRLPPAAGPQCGEVGVGESLHVLVLGESTVAGVGVETQSEGLAAQLAIALAAQGRAVAWRAVGENGITAIQAAERLLPASLDAPADLVLLVFGVNDCTHFSSRSVWREGLRRLAESWQAKGAQVAFAAVPPLAHFRALPWMLRQLLGWRATLLDHDLRALAAELGAPHCALDLPFAAQYLARDGYHPSALGYRLWAEGLAARFSGFRQAR</sequence>
<keyword evidence="3" id="KW-1185">Reference proteome</keyword>
<protein>
    <submittedName>
        <fullName evidence="2">Lysophospholipase</fullName>
    </submittedName>
</protein>
<dbReference type="AlphaFoldDB" id="A0A2T5PCV0"/>
<dbReference type="PANTHER" id="PTHR30383">
    <property type="entry name" value="THIOESTERASE 1/PROTEASE 1/LYSOPHOSPHOLIPASE L1"/>
    <property type="match status" value="1"/>
</dbReference>
<dbReference type="GO" id="GO:0004622">
    <property type="term" value="F:phosphatidylcholine lysophospholipase activity"/>
    <property type="evidence" value="ECO:0007669"/>
    <property type="project" value="TreeGrafter"/>
</dbReference>
<dbReference type="Proteomes" id="UP000244064">
    <property type="component" value="Unassembled WGS sequence"/>
</dbReference>
<evidence type="ECO:0000259" key="1">
    <source>
        <dbReference type="Pfam" id="PF13472"/>
    </source>
</evidence>
<name>A0A2T5PCV0_9PSED</name>
<dbReference type="Gene3D" id="3.40.50.1110">
    <property type="entry name" value="SGNH hydrolase"/>
    <property type="match status" value="1"/>
</dbReference>
<gene>
    <name evidence="2" type="ORF">DBO85_05050</name>
</gene>
<dbReference type="CDD" id="cd01836">
    <property type="entry name" value="FeeA_FeeB_like"/>
    <property type="match status" value="1"/>
</dbReference>
<evidence type="ECO:0000313" key="3">
    <source>
        <dbReference type="Proteomes" id="UP000244064"/>
    </source>
</evidence>
<dbReference type="Pfam" id="PF13472">
    <property type="entry name" value="Lipase_GDSL_2"/>
    <property type="match status" value="1"/>
</dbReference>
<dbReference type="SUPFAM" id="SSF52266">
    <property type="entry name" value="SGNH hydrolase"/>
    <property type="match status" value="1"/>
</dbReference>
<dbReference type="InterPro" id="IPR036514">
    <property type="entry name" value="SGNH_hydro_sf"/>
</dbReference>